<keyword evidence="4 8" id="KW-0853">WD repeat</keyword>
<dbReference type="VEuPathDB" id="FungiDB:GMDG_03038"/>
<dbReference type="InterPro" id="IPR019775">
    <property type="entry name" value="WD40_repeat_CS"/>
</dbReference>
<dbReference type="GO" id="GO:0003677">
    <property type="term" value="F:DNA binding"/>
    <property type="evidence" value="ECO:0007669"/>
    <property type="project" value="UniProtKB-UniRule"/>
</dbReference>
<organism evidence="11">
    <name type="scientific">Pseudogymnoascus destructans</name>
    <dbReference type="NCBI Taxonomy" id="655981"/>
    <lineage>
        <taxon>Eukaryota</taxon>
        <taxon>Fungi</taxon>
        <taxon>Dikarya</taxon>
        <taxon>Ascomycota</taxon>
        <taxon>Pezizomycotina</taxon>
        <taxon>Leotiomycetes</taxon>
        <taxon>Thelebolales</taxon>
        <taxon>Thelebolaceae</taxon>
        <taxon>Pseudogymnoascus</taxon>
    </lineage>
</organism>
<evidence type="ECO:0000256" key="1">
    <source>
        <dbReference type="ARBA" id="ARBA00002653"/>
    </source>
</evidence>
<keyword evidence="5" id="KW-0677">Repeat</keyword>
<proteinExistence type="inferred from homology"/>
<dbReference type="Proteomes" id="UP000077154">
    <property type="component" value="Unassembled WGS sequence"/>
</dbReference>
<dbReference type="InterPro" id="IPR050853">
    <property type="entry name" value="WD_repeat_DNA-damage-binding"/>
</dbReference>
<keyword evidence="6 9" id="KW-0227">DNA damage</keyword>
<dbReference type="InterPro" id="IPR001680">
    <property type="entry name" value="WD40_rpt"/>
</dbReference>
<evidence type="ECO:0000256" key="3">
    <source>
        <dbReference type="ARBA" id="ARBA00021132"/>
    </source>
</evidence>
<dbReference type="InterPro" id="IPR015943">
    <property type="entry name" value="WD40/YVTN_repeat-like_dom_sf"/>
</dbReference>
<dbReference type="GO" id="GO:0005634">
    <property type="term" value="C:nucleus"/>
    <property type="evidence" value="ECO:0007669"/>
    <property type="project" value="TreeGrafter"/>
</dbReference>
<dbReference type="InterPro" id="IPR036322">
    <property type="entry name" value="WD40_repeat_dom_sf"/>
</dbReference>
<dbReference type="eggNOG" id="KOG4328">
    <property type="taxonomic scope" value="Eukaryota"/>
</dbReference>
<comment type="similarity">
    <text evidence="2 9">Belongs to the WD repeat DDB2/WDR76 family.</text>
</comment>
<evidence type="ECO:0000256" key="2">
    <source>
        <dbReference type="ARBA" id="ARBA00005434"/>
    </source>
</evidence>
<evidence type="ECO:0000256" key="9">
    <source>
        <dbReference type="RuleBase" id="RU365004"/>
    </source>
</evidence>
<dbReference type="PROSITE" id="PS00678">
    <property type="entry name" value="WD_REPEATS_1"/>
    <property type="match status" value="1"/>
</dbReference>
<evidence type="ECO:0000256" key="4">
    <source>
        <dbReference type="ARBA" id="ARBA00022574"/>
    </source>
</evidence>
<feature type="repeat" description="WD" evidence="8">
    <location>
        <begin position="354"/>
        <end position="370"/>
    </location>
</feature>
<gene>
    <name evidence="11" type="ORF">VC83_04533</name>
</gene>
<dbReference type="Pfam" id="PF00400">
    <property type="entry name" value="WD40"/>
    <property type="match status" value="3"/>
</dbReference>
<feature type="region of interest" description="Disordered" evidence="10">
    <location>
        <begin position="47"/>
        <end position="98"/>
    </location>
</feature>
<keyword evidence="7 9" id="KW-0238">DNA-binding</keyword>
<dbReference type="GeneID" id="36287604"/>
<dbReference type="Gene3D" id="2.130.10.10">
    <property type="entry name" value="YVTN repeat-like/Quinoprotein amine dehydrogenase"/>
    <property type="match status" value="1"/>
</dbReference>
<dbReference type="RefSeq" id="XP_024322821.1">
    <property type="nucleotide sequence ID" value="XM_024468164.1"/>
</dbReference>
<dbReference type="GO" id="GO:0006974">
    <property type="term" value="P:DNA damage response"/>
    <property type="evidence" value="ECO:0007669"/>
    <property type="project" value="UniProtKB-KW"/>
</dbReference>
<dbReference type="SMART" id="SM00320">
    <property type="entry name" value="WD40"/>
    <property type="match status" value="5"/>
</dbReference>
<name>A0A177A7X2_9PEZI</name>
<dbReference type="GO" id="GO:2000001">
    <property type="term" value="P:regulation of DNA damage checkpoint"/>
    <property type="evidence" value="ECO:0007669"/>
    <property type="project" value="TreeGrafter"/>
</dbReference>
<evidence type="ECO:0000256" key="7">
    <source>
        <dbReference type="ARBA" id="ARBA00023125"/>
    </source>
</evidence>
<protein>
    <recommendedName>
        <fullName evidence="3 9">DNA damage-binding protein CMR1</fullName>
    </recommendedName>
</protein>
<evidence type="ECO:0000256" key="6">
    <source>
        <dbReference type="ARBA" id="ARBA00022763"/>
    </source>
</evidence>
<feature type="compositionally biased region" description="Low complexity" evidence="10">
    <location>
        <begin position="47"/>
        <end position="57"/>
    </location>
</feature>
<dbReference type="PROSITE" id="PS50082">
    <property type="entry name" value="WD_REPEATS_2"/>
    <property type="match status" value="2"/>
</dbReference>
<reference evidence="11" key="1">
    <citation type="submission" date="2016-03" db="EMBL/GenBank/DDBJ databases">
        <title>Updated assembly of Pseudogymnoascus destructans, the fungus causing white-nose syndrome of bats.</title>
        <authorList>
            <person name="Palmer J.M."/>
            <person name="Drees K.P."/>
            <person name="Foster J.T."/>
            <person name="Lindner D.L."/>
        </authorList>
    </citation>
    <scope>NUCLEOTIDE SEQUENCE [LARGE SCALE GENOMIC DNA]</scope>
    <source>
        <strain evidence="11">20631-21</strain>
    </source>
</reference>
<dbReference type="EMBL" id="KV441400">
    <property type="protein sequence ID" value="OAF57532.1"/>
    <property type="molecule type" value="Genomic_DNA"/>
</dbReference>
<dbReference type="SUPFAM" id="SSF50978">
    <property type="entry name" value="WD40 repeat-like"/>
    <property type="match status" value="1"/>
</dbReference>
<dbReference type="AlphaFoldDB" id="A0A177A7X2"/>
<evidence type="ECO:0000256" key="5">
    <source>
        <dbReference type="ARBA" id="ARBA00022737"/>
    </source>
</evidence>
<evidence type="ECO:0000313" key="11">
    <source>
        <dbReference type="EMBL" id="OAF57532.1"/>
    </source>
</evidence>
<comment type="function">
    <text evidence="1 9">DNA-binding protein that binds to both single- and double-stranded DNA. Binds preferentially to UV-damaged DNA. May be involved in DNA-metabolic processes.</text>
</comment>
<accession>A0A177A7X2</accession>
<sequence>MVKRESEDFTATTAKMEPKYSKMSAFERKRLENIAANQAIMKDLSITAKKIIPKTAAPKPPRSKTPRKREPPVKREATRPTRTSSRIAGLEADGEGAKRKFEEEFQSAQDDAKAKKMRVAGDLNLSDIAVEGKKWTNDDNFLTSIMRGAQPYERTFDDSDIKTTTDQELKSLREKMSGLELYKTWEPNDIKITPERIYSMGFHPTHDKPLIFAGDKIGNLGLFDASQKGEVDDDGDQVEGPVITAFKLHARTITSLLFPPNHTELYSGSYDSSIRKLDLQKQVAVEVYAPPSMDDDEAISAIDMNSNDPNLIYFSRLDGAFGRHDMRTQKDTEIWYVSEKKVGGFSLHPLHPHLVATASLDRTLKIWDLRKSTGKGETRQPGLLGEHTSRLSVSHAAWSSSGHVATSSYDDTIKIHSCTKAKTWGVGHTISEEDMEPSAVIRHNNQTGRWVTILKAQWQQRPDDGIAKFVIGNMNRFVDIYTSEGEQLAQLGGDGISAVPAAAEFHPTRNWVAGGTASGKLCLWICELP</sequence>
<feature type="compositionally biased region" description="Basic and acidic residues" evidence="10">
    <location>
        <begin position="68"/>
        <end position="79"/>
    </location>
</feature>
<dbReference type="FunFam" id="2.130.10.10:FF:000562">
    <property type="entry name" value="DNA damage-binding protein CMR1"/>
    <property type="match status" value="1"/>
</dbReference>
<evidence type="ECO:0000256" key="8">
    <source>
        <dbReference type="PROSITE-ProRule" id="PRU00221"/>
    </source>
</evidence>
<dbReference type="PANTHER" id="PTHR14773:SF0">
    <property type="entry name" value="WD REPEAT-CONTAINING PROTEIN 76"/>
    <property type="match status" value="1"/>
</dbReference>
<feature type="repeat" description="WD" evidence="8">
    <location>
        <begin position="246"/>
        <end position="287"/>
    </location>
</feature>
<dbReference type="PANTHER" id="PTHR14773">
    <property type="entry name" value="WD REPEAT-CONTAINING PROTEIN 76"/>
    <property type="match status" value="1"/>
</dbReference>
<evidence type="ECO:0000256" key="10">
    <source>
        <dbReference type="SAM" id="MobiDB-lite"/>
    </source>
</evidence>
<dbReference type="OrthoDB" id="9890280at2759"/>